<evidence type="ECO:0000256" key="1">
    <source>
        <dbReference type="SAM" id="Phobius"/>
    </source>
</evidence>
<sequence>MKTLDIFVLVFGYTFFWTFLFWLFIGIAAACFWFSLLFFRNKDERINKNEVDKFQMNHDDLEN</sequence>
<reference evidence="2" key="1">
    <citation type="submission" date="2013-03" db="EMBL/GenBank/DDBJ databases">
        <authorList>
            <person name="Harkins D.M."/>
            <person name="Durkin A.S."/>
            <person name="Brinkac L.M."/>
            <person name="Haft D.H."/>
            <person name="Selengut J.D."/>
            <person name="Sanka R."/>
            <person name="DePew J."/>
            <person name="Purushe J."/>
            <person name="Hartskeerl R.A."/>
            <person name="Ahmed A."/>
            <person name="van der Linden H."/>
            <person name="Goris M.G.A."/>
            <person name="Vinetz J.M."/>
            <person name="Sutton G.G."/>
            <person name="Nierman W.C."/>
            <person name="Fouts D.E."/>
        </authorList>
    </citation>
    <scope>NUCLEOTIDE SEQUENCE [LARGE SCALE GENOMIC DNA]</scope>
    <source>
        <strain evidence="2">ICFT</strain>
    </source>
</reference>
<evidence type="ECO:0000313" key="2">
    <source>
        <dbReference type="EMBL" id="EMY78391.1"/>
    </source>
</evidence>
<dbReference type="EMBL" id="AOHC02000022">
    <property type="protein sequence ID" value="EMY78391.1"/>
    <property type="molecule type" value="Genomic_DNA"/>
</dbReference>
<organism evidence="2 3">
    <name type="scientific">Leptospira weilii serovar Ranarum str. ICFT</name>
    <dbReference type="NCBI Taxonomy" id="1218598"/>
    <lineage>
        <taxon>Bacteria</taxon>
        <taxon>Pseudomonadati</taxon>
        <taxon>Spirochaetota</taxon>
        <taxon>Spirochaetia</taxon>
        <taxon>Leptospirales</taxon>
        <taxon>Leptospiraceae</taxon>
        <taxon>Leptospira</taxon>
    </lineage>
</organism>
<dbReference type="PROSITE" id="PS51257">
    <property type="entry name" value="PROKAR_LIPOPROTEIN"/>
    <property type="match status" value="1"/>
</dbReference>
<comment type="caution">
    <text evidence="2">The sequence shown here is derived from an EMBL/GenBank/DDBJ whole genome shotgun (WGS) entry which is preliminary data.</text>
</comment>
<feature type="transmembrane region" description="Helical" evidence="1">
    <location>
        <begin position="6"/>
        <end position="39"/>
    </location>
</feature>
<keyword evidence="1" id="KW-0472">Membrane</keyword>
<name>N1WDR1_9LEPT</name>
<dbReference type="Proteomes" id="UP000012313">
    <property type="component" value="Unassembled WGS sequence"/>
</dbReference>
<keyword evidence="1" id="KW-0812">Transmembrane</keyword>
<keyword evidence="3" id="KW-1185">Reference proteome</keyword>
<gene>
    <name evidence="2" type="ORF">LEP1GSC060_2791</name>
</gene>
<keyword evidence="2" id="KW-0449">Lipoprotein</keyword>
<dbReference type="STRING" id="1218598.LEP1GSC060_2791"/>
<protein>
    <submittedName>
        <fullName evidence="2">Lipoprotein</fullName>
    </submittedName>
</protein>
<accession>N1WDR1</accession>
<evidence type="ECO:0000313" key="3">
    <source>
        <dbReference type="Proteomes" id="UP000012313"/>
    </source>
</evidence>
<keyword evidence="1" id="KW-1133">Transmembrane helix</keyword>
<dbReference type="AlphaFoldDB" id="N1WDR1"/>
<proteinExistence type="predicted"/>